<reference evidence="1" key="1">
    <citation type="submission" date="2020-02" db="EMBL/GenBank/DDBJ databases">
        <title>Genome sequencing of the panga catfish, Pangasius djambal.</title>
        <authorList>
            <person name="Wen M."/>
            <person name="Zahm M."/>
            <person name="Roques C."/>
            <person name="Cabau C."/>
            <person name="Klopp C."/>
            <person name="Donnadieu C."/>
            <person name="Jouanno E."/>
            <person name="Avarre J.-C."/>
            <person name="Campet M."/>
            <person name="Ha T."/>
            <person name="Dugue R."/>
            <person name="Lampietro C."/>
            <person name="Louis A."/>
            <person name="Herpin A."/>
            <person name="Echchiki A."/>
            <person name="Berthelot C."/>
            <person name="Parey E."/>
            <person name="Roest-Crollius H."/>
            <person name="Braasch I."/>
            <person name="Postlethwait J.H."/>
            <person name="Bobe J."/>
            <person name="Montfort J."/>
            <person name="Bouchez O."/>
            <person name="Begum T."/>
            <person name="Schartl M."/>
            <person name="Gustiano R."/>
            <person name="Guiguen Y."/>
        </authorList>
    </citation>
    <scope>NUCLEOTIDE SEQUENCE</scope>
    <source>
        <strain evidence="1">Pdj_M5554</strain>
    </source>
</reference>
<evidence type="ECO:0000313" key="1">
    <source>
        <dbReference type="EMBL" id="MCJ8742813.1"/>
    </source>
</evidence>
<dbReference type="Proteomes" id="UP000830395">
    <property type="component" value="Chromosome 17"/>
</dbReference>
<dbReference type="EMBL" id="CM040991">
    <property type="protein sequence ID" value="MCJ8742813.1"/>
    <property type="molecule type" value="Genomic_DNA"/>
</dbReference>
<sequence>MNGLRYSTSCLKAMNHPVCVSRILYSFATAFRRSANKASLTAQAPPLTPDSDVFTFTVSLEIKEDDGKGTFSAVSKDKDRQSFKLRPGMDKKIVIYVQQTSNKELAIERFVFYKCSPVSQHRLTRT</sequence>
<keyword evidence="2" id="KW-1185">Reference proteome</keyword>
<accession>A0ACC5Z3Y3</accession>
<gene>
    <name evidence="1" type="ORF">PDJAM_G00086730</name>
</gene>
<organism evidence="1 2">
    <name type="scientific">Pangasius djambal</name>
    <dbReference type="NCBI Taxonomy" id="1691987"/>
    <lineage>
        <taxon>Eukaryota</taxon>
        <taxon>Metazoa</taxon>
        <taxon>Chordata</taxon>
        <taxon>Craniata</taxon>
        <taxon>Vertebrata</taxon>
        <taxon>Euteleostomi</taxon>
        <taxon>Actinopterygii</taxon>
        <taxon>Neopterygii</taxon>
        <taxon>Teleostei</taxon>
        <taxon>Ostariophysi</taxon>
        <taxon>Siluriformes</taxon>
        <taxon>Pangasiidae</taxon>
        <taxon>Pangasius</taxon>
    </lineage>
</organism>
<comment type="caution">
    <text evidence="1">The sequence shown here is derived from an EMBL/GenBank/DDBJ whole genome shotgun (WGS) entry which is preliminary data.</text>
</comment>
<proteinExistence type="predicted"/>
<protein>
    <submittedName>
        <fullName evidence="1">Uncharacterized protein</fullName>
    </submittedName>
</protein>
<evidence type="ECO:0000313" key="2">
    <source>
        <dbReference type="Proteomes" id="UP000830395"/>
    </source>
</evidence>
<name>A0ACC5Z3Y3_9TELE</name>